<feature type="domain" description="DDH" evidence="6">
    <location>
        <begin position="67"/>
        <end position="217"/>
    </location>
</feature>
<dbReference type="PANTHER" id="PTHR30255">
    <property type="entry name" value="SINGLE-STRANDED-DNA-SPECIFIC EXONUCLEASE RECJ"/>
    <property type="match status" value="1"/>
</dbReference>
<dbReference type="InterPro" id="IPR001667">
    <property type="entry name" value="DDH_dom"/>
</dbReference>
<dbReference type="InterPro" id="IPR051673">
    <property type="entry name" value="SSDNA_exonuclease_RecJ"/>
</dbReference>
<reference evidence="9 10" key="1">
    <citation type="journal article" date="2016" name="Nat. Commun.">
        <title>Thousands of microbial genomes shed light on interconnected biogeochemical processes in an aquifer system.</title>
        <authorList>
            <person name="Anantharaman K."/>
            <person name="Brown C.T."/>
            <person name="Hug L.A."/>
            <person name="Sharon I."/>
            <person name="Castelle C.J."/>
            <person name="Probst A.J."/>
            <person name="Thomas B.C."/>
            <person name="Singh A."/>
            <person name="Wilkins M.J."/>
            <person name="Karaoz U."/>
            <person name="Brodie E.L."/>
            <person name="Williams K.H."/>
            <person name="Hubbard S.S."/>
            <person name="Banfield J.F."/>
        </authorList>
    </citation>
    <scope>NUCLEOTIDE SEQUENCE [LARGE SCALE GENOMIC DNA]</scope>
</reference>
<evidence type="ECO:0000259" key="7">
    <source>
        <dbReference type="Pfam" id="PF02272"/>
    </source>
</evidence>
<feature type="domain" description="DHHA1" evidence="7">
    <location>
        <begin position="339"/>
        <end position="426"/>
    </location>
</feature>
<dbReference type="EMBL" id="MHQZ01000002">
    <property type="protein sequence ID" value="OHA14891.1"/>
    <property type="molecule type" value="Genomic_DNA"/>
</dbReference>
<dbReference type="NCBIfam" id="TIGR00644">
    <property type="entry name" value="recJ"/>
    <property type="match status" value="1"/>
</dbReference>
<comment type="similarity">
    <text evidence="1">Belongs to the RecJ family.</text>
</comment>
<name>A0A1G2LVS1_9BACT</name>
<dbReference type="InterPro" id="IPR038763">
    <property type="entry name" value="DHH_sf"/>
</dbReference>
<evidence type="ECO:0000256" key="4">
    <source>
        <dbReference type="ARBA" id="ARBA00022801"/>
    </source>
</evidence>
<dbReference type="Pfam" id="PF02272">
    <property type="entry name" value="DHHA1"/>
    <property type="match status" value="1"/>
</dbReference>
<dbReference type="GO" id="GO:0006310">
    <property type="term" value="P:DNA recombination"/>
    <property type="evidence" value="ECO:0007669"/>
    <property type="project" value="InterPro"/>
</dbReference>
<organism evidence="9 10">
    <name type="scientific">Candidatus Tagabacteria bacterium RIFCSPLOWO2_01_FULL_39_11</name>
    <dbReference type="NCBI Taxonomy" id="1802295"/>
    <lineage>
        <taxon>Bacteria</taxon>
        <taxon>Candidatus Tagaibacteriota</taxon>
    </lineage>
</organism>
<dbReference type="Pfam" id="PF01368">
    <property type="entry name" value="DHH"/>
    <property type="match status" value="1"/>
</dbReference>
<evidence type="ECO:0000256" key="2">
    <source>
        <dbReference type="ARBA" id="ARBA00019841"/>
    </source>
</evidence>
<evidence type="ECO:0000313" key="9">
    <source>
        <dbReference type="EMBL" id="OHA14891.1"/>
    </source>
</evidence>
<dbReference type="GO" id="GO:0003676">
    <property type="term" value="F:nucleic acid binding"/>
    <property type="evidence" value="ECO:0007669"/>
    <property type="project" value="InterPro"/>
</dbReference>
<dbReference type="GO" id="GO:0006281">
    <property type="term" value="P:DNA repair"/>
    <property type="evidence" value="ECO:0007669"/>
    <property type="project" value="InterPro"/>
</dbReference>
<dbReference type="Gene3D" id="2.40.50.460">
    <property type="match status" value="1"/>
</dbReference>
<dbReference type="PANTHER" id="PTHR30255:SF2">
    <property type="entry name" value="SINGLE-STRANDED-DNA-SPECIFIC EXONUCLEASE RECJ"/>
    <property type="match status" value="1"/>
</dbReference>
<proteinExistence type="inferred from homology"/>
<keyword evidence="4" id="KW-0378">Hydrolase</keyword>
<keyword evidence="3" id="KW-0540">Nuclease</keyword>
<comment type="caution">
    <text evidence="9">The sequence shown here is derived from an EMBL/GenBank/DDBJ whole genome shotgun (WGS) entry which is preliminary data.</text>
</comment>
<dbReference type="InterPro" id="IPR003156">
    <property type="entry name" value="DHHA1_dom"/>
</dbReference>
<sequence length="558" mass="63044">MKKWALKKYSGEKDLVQCLLKDRKIKPDNAEKFFNPDYESGLGDPFGILNMDRATSRILKAVKNSENVVVFGDYDADGICGTVIFHDFFKKINFENFDVYIPDRYEEGYGLTFKIVDEFIAKKKDLIIVIDCGITDFKEVKRAKEAGIDVIIIDHHLPPPELPPAYAIIDVYQKEDKYPFKNFSGAGMAFKTVSAVLKKNRFQTEDGWEKRLLDVVGIAVIADMVSLSGENRVLAHHGLGFLKKTLRLGLKFLFEKLKINPHHISEDDVGFLIAPRINSASRMDHATTSFLLLTTASESEAEWLCGRLEEKNNERRKLVGLILERIRGGADFKNENLIFFGDDSWPPGVLGLAANRILDECQKPVFLWGKDSKGLVKFSSRSNSIDLVGLMNSVPRDIFIDFGGHKFSAGATIEAKNLARLETELYNVLAKMPEIKQEEEILLIDRKMNLEDINEDNYKVIEKFMPFGMDNPKPVFWFSDLKVGSIRTFGNGSPHLGLTFKKSGGETIKAIGFFMASQIRLSDSLKAGNAIDLAASLDKNYYNGHNELRLRIVDFRII</sequence>
<evidence type="ECO:0000313" key="10">
    <source>
        <dbReference type="Proteomes" id="UP000178302"/>
    </source>
</evidence>
<evidence type="ECO:0000259" key="8">
    <source>
        <dbReference type="Pfam" id="PF17768"/>
    </source>
</evidence>
<gene>
    <name evidence="9" type="ORF">A2909_01500</name>
</gene>
<dbReference type="SUPFAM" id="SSF64182">
    <property type="entry name" value="DHH phosphoesterases"/>
    <property type="match status" value="1"/>
</dbReference>
<protein>
    <recommendedName>
        <fullName evidence="2">Single-stranded-DNA-specific exonuclease RecJ</fullName>
    </recommendedName>
</protein>
<dbReference type="InterPro" id="IPR041122">
    <property type="entry name" value="RecJ_OB"/>
</dbReference>
<evidence type="ECO:0000256" key="5">
    <source>
        <dbReference type="ARBA" id="ARBA00022839"/>
    </source>
</evidence>
<dbReference type="AlphaFoldDB" id="A0A1G2LVS1"/>
<keyword evidence="5 9" id="KW-0269">Exonuclease</keyword>
<dbReference type="Gene3D" id="3.90.1640.30">
    <property type="match status" value="1"/>
</dbReference>
<feature type="domain" description="RecJ OB" evidence="8">
    <location>
        <begin position="444"/>
        <end position="554"/>
    </location>
</feature>
<dbReference type="GO" id="GO:0008409">
    <property type="term" value="F:5'-3' exonuclease activity"/>
    <property type="evidence" value="ECO:0007669"/>
    <property type="project" value="InterPro"/>
</dbReference>
<evidence type="ECO:0000259" key="6">
    <source>
        <dbReference type="Pfam" id="PF01368"/>
    </source>
</evidence>
<evidence type="ECO:0000256" key="3">
    <source>
        <dbReference type="ARBA" id="ARBA00022722"/>
    </source>
</evidence>
<dbReference type="InterPro" id="IPR004610">
    <property type="entry name" value="RecJ"/>
</dbReference>
<dbReference type="Pfam" id="PF17768">
    <property type="entry name" value="RecJ_OB"/>
    <property type="match status" value="1"/>
</dbReference>
<evidence type="ECO:0000256" key="1">
    <source>
        <dbReference type="ARBA" id="ARBA00005915"/>
    </source>
</evidence>
<dbReference type="Proteomes" id="UP000178302">
    <property type="component" value="Unassembled WGS sequence"/>
</dbReference>
<accession>A0A1G2LVS1</accession>